<protein>
    <recommendedName>
        <fullName evidence="6">Amine oxidase</fullName>
        <ecNumber evidence="6">1.4.3.-</ecNumber>
    </recommendedName>
</protein>
<dbReference type="Gene3D" id="3.50.50.60">
    <property type="entry name" value="FAD/NAD(P)-binding domain"/>
    <property type="match status" value="1"/>
</dbReference>
<dbReference type="OrthoDB" id="5046242at2759"/>
<dbReference type="Gene3D" id="1.10.405.10">
    <property type="entry name" value="Guanine Nucleotide Dissociation Inhibitor, domain 1"/>
    <property type="match status" value="1"/>
</dbReference>
<dbReference type="EC" id="1.4.3.-" evidence="6"/>
<proteinExistence type="inferred from homology"/>
<feature type="domain" description="Amine oxidase" evidence="7">
    <location>
        <begin position="18"/>
        <end position="465"/>
    </location>
</feature>
<evidence type="ECO:0000256" key="5">
    <source>
        <dbReference type="PIRSR" id="PIRSR601613-1"/>
    </source>
</evidence>
<dbReference type="GeneID" id="64967555"/>
<keyword evidence="9" id="KW-1185">Reference proteome</keyword>
<dbReference type="Proteomes" id="UP000654913">
    <property type="component" value="Chromosome 1"/>
</dbReference>
<dbReference type="InterPro" id="IPR002937">
    <property type="entry name" value="Amino_oxidase"/>
</dbReference>
<feature type="binding site" evidence="5">
    <location>
        <position position="19"/>
    </location>
    <ligand>
        <name>FAD</name>
        <dbReference type="ChEBI" id="CHEBI:57692"/>
    </ligand>
</feature>
<keyword evidence="6" id="KW-0285">Flavoprotein</keyword>
<keyword evidence="3 6" id="KW-0560">Oxidoreductase</keyword>
<dbReference type="Pfam" id="PF01593">
    <property type="entry name" value="Amino_oxidase"/>
    <property type="match status" value="1"/>
</dbReference>
<reference evidence="8" key="1">
    <citation type="submission" date="2021-01" db="EMBL/GenBank/DDBJ databases">
        <authorList>
            <consortium name="Aspergillus puulaauensis MK2 genome sequencing consortium"/>
            <person name="Kazuki M."/>
            <person name="Futagami T."/>
        </authorList>
    </citation>
    <scope>NUCLEOTIDE SEQUENCE</scope>
    <source>
        <strain evidence="8">MK2</strain>
    </source>
</reference>
<dbReference type="PANTHER" id="PTHR43563:SF14">
    <property type="entry name" value="AMINE OXIDASE"/>
    <property type="match status" value="1"/>
</dbReference>
<dbReference type="PANTHER" id="PTHR43563">
    <property type="entry name" value="AMINE OXIDASE"/>
    <property type="match status" value="1"/>
</dbReference>
<dbReference type="EMBL" id="AP024443">
    <property type="protein sequence ID" value="BCS17550.1"/>
    <property type="molecule type" value="Genomic_DNA"/>
</dbReference>
<name>A0A7R7XAB0_9EURO</name>
<evidence type="ECO:0000313" key="9">
    <source>
        <dbReference type="Proteomes" id="UP000654913"/>
    </source>
</evidence>
<dbReference type="SMR" id="A0A7R7XAB0"/>
<dbReference type="RefSeq" id="XP_041549744.1">
    <property type="nucleotide sequence ID" value="XM_041700129.1"/>
</dbReference>
<feature type="binding site" evidence="5">
    <location>
        <position position="350"/>
    </location>
    <ligand>
        <name>substrate</name>
    </ligand>
</feature>
<evidence type="ECO:0000256" key="1">
    <source>
        <dbReference type="ARBA" id="ARBA00001974"/>
    </source>
</evidence>
<dbReference type="InterPro" id="IPR036188">
    <property type="entry name" value="FAD/NAD-bd_sf"/>
</dbReference>
<comment type="catalytic activity">
    <reaction evidence="4">
        <text>a secondary aliphatic amine + O2 + H2O = a primary amine + an aldehyde + H2O2</text>
        <dbReference type="Rhea" id="RHEA:26414"/>
        <dbReference type="ChEBI" id="CHEBI:15377"/>
        <dbReference type="ChEBI" id="CHEBI:15379"/>
        <dbReference type="ChEBI" id="CHEBI:16240"/>
        <dbReference type="ChEBI" id="CHEBI:17478"/>
        <dbReference type="ChEBI" id="CHEBI:58855"/>
        <dbReference type="ChEBI" id="CHEBI:65296"/>
        <dbReference type="EC" id="1.4.3.4"/>
    </reaction>
</comment>
<evidence type="ECO:0000256" key="3">
    <source>
        <dbReference type="ARBA" id="ARBA00023002"/>
    </source>
</evidence>
<gene>
    <name evidence="8" type="ORF">APUU_10378S</name>
</gene>
<dbReference type="Gene3D" id="3.90.660.10">
    <property type="match status" value="1"/>
</dbReference>
<comment type="similarity">
    <text evidence="2 6">Belongs to the flavin monoamine oxidase family.</text>
</comment>
<feature type="binding site" evidence="5">
    <location>
        <begin position="38"/>
        <end position="39"/>
    </location>
    <ligand>
        <name>FAD</name>
        <dbReference type="ChEBI" id="CHEBI:57692"/>
    </ligand>
</feature>
<reference evidence="8" key="2">
    <citation type="submission" date="2021-02" db="EMBL/GenBank/DDBJ databases">
        <title>Aspergillus puulaauensis MK2 genome sequence.</title>
        <authorList>
            <person name="Futagami T."/>
            <person name="Mori K."/>
            <person name="Kadooka C."/>
            <person name="Tanaka T."/>
        </authorList>
    </citation>
    <scope>NUCLEOTIDE SEQUENCE</scope>
    <source>
        <strain evidence="8">MK2</strain>
    </source>
</reference>
<dbReference type="KEGG" id="apuu:APUU_10378S"/>
<evidence type="ECO:0000259" key="7">
    <source>
        <dbReference type="Pfam" id="PF01593"/>
    </source>
</evidence>
<feature type="binding site" evidence="5">
    <location>
        <position position="441"/>
    </location>
    <ligand>
        <name>FAD</name>
        <dbReference type="ChEBI" id="CHEBI:57692"/>
    </ligand>
</feature>
<sequence>MSSITPKQVDVLVVGAGLSGLRAALKVQAAGYSCAVVEAIDRVGGKALSVPSNPGSPGVNDIGAAWINDTTQKEMYQLLKKYGLHGEVQRAEGMSVMQLPDTSILHPHGELPFPDEDQVKVASALEHIRGLVSDINLNNPTSTSLGKDLDRVTVREYCGKHFSDVVTGLVESIVQSLLGLEGDEISMLSFVFGCKSGTGIDPLISDEVDGAQYLRVREGTQSFSQNMAKELEPESLYLSTPITGIEQAFDPGLCTVKSSDQRTFQAKRVIVSVPSTLYKKIDFNPELPEAKARLAKETTMGYYSKMIYVFEQPWWRTAELSGTIQSQVGPILFSRDTSVPSDGQWSITCFIVAETGRQWSQLSEKERKNATWKQFREAFETACAEANVSVPPPINVIEMEWSKEEFFGGAPCPAPRPGLLTEIGAASRSAPFGNVHFVGTETSTQWNGYMEGAVLSGDRGAQEVIEALGK</sequence>
<dbReference type="SUPFAM" id="SSF51905">
    <property type="entry name" value="FAD/NAD(P)-binding domain"/>
    <property type="match status" value="1"/>
</dbReference>
<dbReference type="InterPro" id="IPR001613">
    <property type="entry name" value="Flavin_amine_oxidase"/>
</dbReference>
<accession>A0A7R7XAB0</accession>
<comment type="cofactor">
    <cofactor evidence="1 6">
        <name>FAD</name>
        <dbReference type="ChEBI" id="CHEBI:57692"/>
    </cofactor>
</comment>
<evidence type="ECO:0000256" key="4">
    <source>
        <dbReference type="ARBA" id="ARBA00048448"/>
    </source>
</evidence>
<evidence type="ECO:0000256" key="6">
    <source>
        <dbReference type="RuleBase" id="RU362067"/>
    </source>
</evidence>
<evidence type="ECO:0000256" key="2">
    <source>
        <dbReference type="ARBA" id="ARBA00005995"/>
    </source>
</evidence>
<organism evidence="8 9">
    <name type="scientific">Aspergillus puulaauensis</name>
    <dbReference type="NCBI Taxonomy" id="1220207"/>
    <lineage>
        <taxon>Eukaryota</taxon>
        <taxon>Fungi</taxon>
        <taxon>Dikarya</taxon>
        <taxon>Ascomycota</taxon>
        <taxon>Pezizomycotina</taxon>
        <taxon>Eurotiomycetes</taxon>
        <taxon>Eurotiomycetidae</taxon>
        <taxon>Eurotiales</taxon>
        <taxon>Aspergillaceae</taxon>
        <taxon>Aspergillus</taxon>
    </lineage>
</organism>
<dbReference type="SUPFAM" id="SSF54373">
    <property type="entry name" value="FAD-linked reductases, C-terminal domain"/>
    <property type="match status" value="1"/>
</dbReference>
<dbReference type="InterPro" id="IPR050703">
    <property type="entry name" value="Flavin_MAO"/>
</dbReference>
<dbReference type="AlphaFoldDB" id="A0A7R7XAB0"/>
<dbReference type="GO" id="GO:0097621">
    <property type="term" value="F:monoamine oxidase activity"/>
    <property type="evidence" value="ECO:0007669"/>
    <property type="project" value="UniProtKB-EC"/>
</dbReference>
<evidence type="ECO:0000313" key="8">
    <source>
        <dbReference type="EMBL" id="BCS17550.1"/>
    </source>
</evidence>
<dbReference type="PRINTS" id="PR00757">
    <property type="entry name" value="AMINEOXDASEF"/>
</dbReference>
<keyword evidence="6" id="KW-0274">FAD</keyword>